<feature type="transmembrane region" description="Helical" evidence="2">
    <location>
        <begin position="103"/>
        <end position="122"/>
    </location>
</feature>
<feature type="region of interest" description="Disordered" evidence="1">
    <location>
        <begin position="468"/>
        <end position="490"/>
    </location>
</feature>
<organism evidence="3 4">
    <name type="scientific">Durusdinium trenchii</name>
    <dbReference type="NCBI Taxonomy" id="1381693"/>
    <lineage>
        <taxon>Eukaryota</taxon>
        <taxon>Sar</taxon>
        <taxon>Alveolata</taxon>
        <taxon>Dinophyceae</taxon>
        <taxon>Suessiales</taxon>
        <taxon>Symbiodiniaceae</taxon>
        <taxon>Durusdinium</taxon>
    </lineage>
</organism>
<keyword evidence="4" id="KW-1185">Reference proteome</keyword>
<dbReference type="Proteomes" id="UP001642484">
    <property type="component" value="Unassembled WGS sequence"/>
</dbReference>
<feature type="transmembrane region" description="Helical" evidence="2">
    <location>
        <begin position="291"/>
        <end position="312"/>
    </location>
</feature>
<dbReference type="EMBL" id="CAXAMN010011112">
    <property type="protein sequence ID" value="CAK9033842.1"/>
    <property type="molecule type" value="Genomic_DNA"/>
</dbReference>
<evidence type="ECO:0000256" key="1">
    <source>
        <dbReference type="SAM" id="MobiDB-lite"/>
    </source>
</evidence>
<evidence type="ECO:0000313" key="3">
    <source>
        <dbReference type="EMBL" id="CAK9033842.1"/>
    </source>
</evidence>
<keyword evidence="2" id="KW-0472">Membrane</keyword>
<proteinExistence type="predicted"/>
<keyword evidence="2" id="KW-0812">Transmembrane</keyword>
<sequence length="918" mass="99815">MPVAEAALFGGFAHSLWSYNRENWQWDWQVRQACEFQRQNMAVSRYSLFRDDIRDLAALTVNKMDSYLIVNTLKLGFIVTIFLNYDRSDGVQHPGYMERQVTLLFSVCFLTSFLFLLISIWLSMHASIVAQSFTTKMLLQAARIPVATDQEITSAAPAAKAYETSLDALRLPLQGTGGTSGATGDTLNSTSRAYRASPVPWAPVPEQQDPPSGLQNRSSIGSPQALPTLDQPCANEELDANPHLKFYSLLMRNWQTFDLYSKVCMSIGTSTLLSGIAYYATYFSRSGSDKLAPFASGWFCFGFMSVLAWWSVTIDVVLKRVEHALWAAVALSGPLTAAVAIVCEKQSLMILAALLQGCWVWFLCGSALALRNGLPRRWRASLYIDILNPFAPNSCTAAGRLAPSSSLSRAPPPAAAAAADQLLQCLDALLAADVASQLEEEVVDQIRSSRNRLVQALVHVGWPEVSRAKGSGKGVSGNDPLRRTLSEGSTPTSVVSHDGFWLSRDDSHRIWVSLGDAHAVSLFLRRNKGYETSVGELMETSAVLLRAMKPKLSSWTSRDAGRLAAYGGAPDAAASLKAFEAQFRTKGQAAKSSMGQSARRFFQASSAVVSIAWLLAPITSAIINAQPSEARETLASLNQTRLAIHLENEGHRNIAFANPPKESIKFLKQLYSFKMPRSWFFTAFASCTSSSDLSADFGVSDGLRAFTSRSPGNALWKGPISCDGTAVAAIALSSTGEVFAQREDDCCRIWPLSSTGCASPKQMAPQFEAIALDTVSGTQQGIAVWRGRFVMLEPDGPAWQVAGVLPTPSHEPSAWSALALNGDDALAITAAGDLFHYSFSRRSWLGPWQLHDINHGATRSHDDFSEGDKGRWLAACGATNGTWILGKFHGAAAEVWQLPSFSKTDVKAIEVDGEHLHI</sequence>
<keyword evidence="2" id="KW-1133">Transmembrane helix</keyword>
<gene>
    <name evidence="3" type="ORF">CCMP2556_LOCUS19222</name>
</gene>
<evidence type="ECO:0000313" key="4">
    <source>
        <dbReference type="Proteomes" id="UP001642484"/>
    </source>
</evidence>
<evidence type="ECO:0000256" key="2">
    <source>
        <dbReference type="SAM" id="Phobius"/>
    </source>
</evidence>
<feature type="transmembrane region" description="Helical" evidence="2">
    <location>
        <begin position="259"/>
        <end position="279"/>
    </location>
</feature>
<comment type="caution">
    <text evidence="3">The sequence shown here is derived from an EMBL/GenBank/DDBJ whole genome shotgun (WGS) entry which is preliminary data.</text>
</comment>
<reference evidence="3 4" key="1">
    <citation type="submission" date="2024-02" db="EMBL/GenBank/DDBJ databases">
        <authorList>
            <person name="Chen Y."/>
            <person name="Shah S."/>
            <person name="Dougan E. K."/>
            <person name="Thang M."/>
            <person name="Chan C."/>
        </authorList>
    </citation>
    <scope>NUCLEOTIDE SEQUENCE [LARGE SCALE GENOMIC DNA]</scope>
</reference>
<protein>
    <submittedName>
        <fullName evidence="3">Uncharacterized protein</fullName>
    </submittedName>
</protein>
<feature type="transmembrane region" description="Helical" evidence="2">
    <location>
        <begin position="348"/>
        <end position="370"/>
    </location>
</feature>
<feature type="transmembrane region" description="Helical" evidence="2">
    <location>
        <begin position="66"/>
        <end position="83"/>
    </location>
</feature>
<name>A0ABP0L4Z2_9DINO</name>
<feature type="transmembrane region" description="Helical" evidence="2">
    <location>
        <begin position="601"/>
        <end position="623"/>
    </location>
</feature>
<accession>A0ABP0L4Z2</accession>
<feature type="region of interest" description="Disordered" evidence="1">
    <location>
        <begin position="200"/>
        <end position="221"/>
    </location>
</feature>
<feature type="compositionally biased region" description="Polar residues" evidence="1">
    <location>
        <begin position="209"/>
        <end position="221"/>
    </location>
</feature>
<feature type="transmembrane region" description="Helical" evidence="2">
    <location>
        <begin position="324"/>
        <end position="342"/>
    </location>
</feature>